<evidence type="ECO:0000313" key="3">
    <source>
        <dbReference type="EMBL" id="KAJ7972164.1"/>
    </source>
</evidence>
<feature type="compositionally biased region" description="Polar residues" evidence="1">
    <location>
        <begin position="1202"/>
        <end position="1213"/>
    </location>
</feature>
<dbReference type="Proteomes" id="UP001163823">
    <property type="component" value="Chromosome 4"/>
</dbReference>
<reference evidence="3" key="1">
    <citation type="journal article" date="2023" name="Science">
        <title>Elucidation of the pathway for biosynthesis of saponin adjuvants from the soapbark tree.</title>
        <authorList>
            <person name="Reed J."/>
            <person name="Orme A."/>
            <person name="El-Demerdash A."/>
            <person name="Owen C."/>
            <person name="Martin L.B.B."/>
            <person name="Misra R.C."/>
            <person name="Kikuchi S."/>
            <person name="Rejzek M."/>
            <person name="Martin A.C."/>
            <person name="Harkess A."/>
            <person name="Leebens-Mack J."/>
            <person name="Louveau T."/>
            <person name="Stephenson M.J."/>
            <person name="Osbourn A."/>
        </authorList>
    </citation>
    <scope>NUCLEOTIDE SEQUENCE</scope>
    <source>
        <strain evidence="3">S10</strain>
    </source>
</reference>
<feature type="region of interest" description="Disordered" evidence="1">
    <location>
        <begin position="63"/>
        <end position="91"/>
    </location>
</feature>
<feature type="region of interest" description="Disordered" evidence="1">
    <location>
        <begin position="109"/>
        <end position="136"/>
    </location>
</feature>
<evidence type="ECO:0000256" key="1">
    <source>
        <dbReference type="SAM" id="MobiDB-lite"/>
    </source>
</evidence>
<dbReference type="PANTHER" id="PTHR33923">
    <property type="entry name" value="CALMODULIN-BINDING PROTEIN-RELATED"/>
    <property type="match status" value="1"/>
</dbReference>
<dbReference type="SMART" id="SM01054">
    <property type="entry name" value="CaM_binding"/>
    <property type="match status" value="2"/>
</dbReference>
<feature type="domain" description="Calmodulin-binding" evidence="2">
    <location>
        <begin position="774"/>
        <end position="883"/>
    </location>
</feature>
<dbReference type="Pfam" id="PF07839">
    <property type="entry name" value="CaM_binding"/>
    <property type="match status" value="2"/>
</dbReference>
<feature type="region of interest" description="Disordered" evidence="1">
    <location>
        <begin position="490"/>
        <end position="621"/>
    </location>
</feature>
<feature type="domain" description="Calmodulin-binding" evidence="2">
    <location>
        <begin position="1324"/>
        <end position="1438"/>
    </location>
</feature>
<dbReference type="InterPro" id="IPR012417">
    <property type="entry name" value="CaM-bd_dom_pln"/>
</dbReference>
<keyword evidence="4" id="KW-1185">Reference proteome</keyword>
<name>A0AAD7PZP5_QUISA</name>
<organism evidence="3 4">
    <name type="scientific">Quillaja saponaria</name>
    <name type="common">Soap bark tree</name>
    <dbReference type="NCBI Taxonomy" id="32244"/>
    <lineage>
        <taxon>Eukaryota</taxon>
        <taxon>Viridiplantae</taxon>
        <taxon>Streptophyta</taxon>
        <taxon>Embryophyta</taxon>
        <taxon>Tracheophyta</taxon>
        <taxon>Spermatophyta</taxon>
        <taxon>Magnoliopsida</taxon>
        <taxon>eudicotyledons</taxon>
        <taxon>Gunneridae</taxon>
        <taxon>Pentapetalae</taxon>
        <taxon>rosids</taxon>
        <taxon>fabids</taxon>
        <taxon>Fabales</taxon>
        <taxon>Quillajaceae</taxon>
        <taxon>Quillaja</taxon>
    </lineage>
</organism>
<sequence length="1442" mass="160093">MSITKDSPCHKLDHGNRGGLQPRKNLKKVRSIKLSRLSSIRSSSRGTISQTDQLPILLSVETENSGQSTPNAMSDASPNYTKATSSSQNSARILTRRSSFISVKSLARISSMKPRRPSTRKLSGATEMKRKLNKSRSIKFGRLEGSRLSKRKVKIHYQASSFNSESILNSSAVQNKEESFGLNPHSASSGGISSRVITRKLSFKAVRILTKMATFKSKKPSIGKCTKTSQFSNSNICRGTCSSTLKDSKFPDQIDLQLGGNESERVPDMKVCHYTYCSLHGHRHDNLPPLKRFVSLRRRPSKMEKSIKMDGPLLRSKEPRNKRRNQSRLSVHQGDPSVCEKAHDSRAFSSKGKRGSRSSGGVPSGTNDEEHHEFANIAEVLLGETSYSYMNLEGHLHQNQGTLTEEEYNSVKFMATKKTSWECCCIKTEPDTSVPKASDTAEKNNKNVEFNGNYENVSHVLTDGQPELMDFPSPQFEEPGVNVVHSLETDDSVDISNEKVEADESVSEKISGANGGLKHSVYNNDLESENMSPDANDIITTTSSPPDKSEGQSSDVYVESTTHNTLIFSSSDSDPLEEQTRSKEHQNGYSEQDCGLQQAFPPYPESKAASTTDVESNKQSKNQKYLRMWHLMYKHAVSGVTEQSGKRHPYDGMHKEERVLDTQSLNGVDNFGSCLDCSEINQDIHMKRANIGQKNIEQYQIEAVKVVQEAFDDILLPEIQNESLNDPSVTSGIGKEQEPLQKSNGEIGVGSTSSASDFAKEEPWLEADNVGGDAEEKAEAKMGNKSNQMQNGWSNLKNIILLKKFVKALEKVRNINPHKPKTLPSKPDPEAEKVYLRHQTAEERKNAEEWMLDYALQQVISKLAPVQKQRVALLVEAFETVVPLPEIDSSPRCQAAVATQANTVRAVNVCLSQSEEEARKAKDNGNSNQTLVRELLDPNHILKKHKNYVGHCLTSEQHNPLNISELKEMSLLNCCTETENITRASEATDEDWWAGQSVASNLDNMKNNSILGANICLQEITNPSSCDKCSLRQDDNASSCYYKTPGNGKVQEVPQELVSKLNSEPSNSDSESSGRNFHTKNLITANGKQFNTLKSSILKNVARTMGVNSDISSAATCQPLEEPTASREEGIGKPNPAIWPTEAFPTLEESDSNSSTDAACESRLGDQKYTRLWYLVYKHMASSIAEKDETGPFHDRKEEVQPESNSSTKPGTNIFISSESVSMKDHDKNMDQQVAHHMEAIKLVEEAIDAILPDGKDQSPDGQTMTDSIVPEQKSLCKTLGEGGQPVISNFTSSDKDCFSDSNKTERKSSTELDQGEECQKFGNDSTHAEELIIKVGNKPNQHISRSWSNLKKLILLKRFIKALEEVGKFNPRGPRYLPLESGSEPEKVQLRHQDMGERKDTGEWMLDYALQQVVAKLTPARKRKVGLLVEAFETVIPTIKS</sequence>
<feature type="compositionally biased region" description="Basic and acidic residues" evidence="1">
    <location>
        <begin position="1188"/>
        <end position="1200"/>
    </location>
</feature>
<feature type="region of interest" description="Disordered" evidence="1">
    <location>
        <begin position="726"/>
        <end position="762"/>
    </location>
</feature>
<protein>
    <submittedName>
        <fullName evidence="3">Calmodulin-binding domain</fullName>
    </submittedName>
</protein>
<accession>A0AAD7PZP5</accession>
<feature type="compositionally biased region" description="Polar residues" evidence="1">
    <location>
        <begin position="608"/>
        <end position="621"/>
    </location>
</feature>
<dbReference type="EMBL" id="JARAOO010000004">
    <property type="protein sequence ID" value="KAJ7972164.1"/>
    <property type="molecule type" value="Genomic_DNA"/>
</dbReference>
<feature type="region of interest" description="Disordered" evidence="1">
    <location>
        <begin position="1296"/>
        <end position="1322"/>
    </location>
</feature>
<feature type="region of interest" description="Disordered" evidence="1">
    <location>
        <begin position="1121"/>
        <end position="1141"/>
    </location>
</feature>
<evidence type="ECO:0000313" key="4">
    <source>
        <dbReference type="Proteomes" id="UP001163823"/>
    </source>
</evidence>
<feature type="compositionally biased region" description="Basic and acidic residues" evidence="1">
    <location>
        <begin position="7"/>
        <end position="16"/>
    </location>
</feature>
<feature type="compositionally biased region" description="Basic and acidic residues" evidence="1">
    <location>
        <begin position="1296"/>
        <end position="1311"/>
    </location>
</feature>
<dbReference type="InterPro" id="IPR044681">
    <property type="entry name" value="PICBP-like"/>
</dbReference>
<gene>
    <name evidence="3" type="ORF">O6P43_010096</name>
</gene>
<feature type="region of interest" description="Disordered" evidence="1">
    <location>
        <begin position="1188"/>
        <end position="1213"/>
    </location>
</feature>
<evidence type="ECO:0000259" key="2">
    <source>
        <dbReference type="SMART" id="SM01054"/>
    </source>
</evidence>
<feature type="region of interest" description="Disordered" evidence="1">
    <location>
        <begin position="1"/>
        <end position="26"/>
    </location>
</feature>
<feature type="compositionally biased region" description="Polar residues" evidence="1">
    <location>
        <begin position="740"/>
        <end position="756"/>
    </location>
</feature>
<dbReference type="KEGG" id="qsa:O6P43_010096"/>
<comment type="caution">
    <text evidence="3">The sequence shown here is derived from an EMBL/GenBank/DDBJ whole genome shotgun (WGS) entry which is preliminary data.</text>
</comment>
<feature type="region of interest" description="Disordered" evidence="1">
    <location>
        <begin position="295"/>
        <end position="371"/>
    </location>
</feature>
<proteinExistence type="predicted"/>
<dbReference type="GO" id="GO:0005516">
    <property type="term" value="F:calmodulin binding"/>
    <property type="evidence" value="ECO:0007669"/>
    <property type="project" value="InterPro"/>
</dbReference>
<dbReference type="PANTHER" id="PTHR33923:SF3">
    <property type="entry name" value="CALMODULIN BINDING PROTEIN PICBP"/>
    <property type="match status" value="1"/>
</dbReference>
<feature type="compositionally biased region" description="Polar residues" evidence="1">
    <location>
        <begin position="521"/>
        <end position="573"/>
    </location>
</feature>